<dbReference type="OrthoDB" id="5314930at2759"/>
<organism evidence="2 3">
    <name type="scientific">Sphaerosporella brunnea</name>
    <dbReference type="NCBI Taxonomy" id="1250544"/>
    <lineage>
        <taxon>Eukaryota</taxon>
        <taxon>Fungi</taxon>
        <taxon>Dikarya</taxon>
        <taxon>Ascomycota</taxon>
        <taxon>Pezizomycotina</taxon>
        <taxon>Pezizomycetes</taxon>
        <taxon>Pezizales</taxon>
        <taxon>Pyronemataceae</taxon>
        <taxon>Sphaerosporella</taxon>
    </lineage>
</organism>
<dbReference type="AlphaFoldDB" id="A0A5J5EWV5"/>
<dbReference type="Proteomes" id="UP000326924">
    <property type="component" value="Unassembled WGS sequence"/>
</dbReference>
<reference evidence="2 3" key="1">
    <citation type="submission" date="2019-09" db="EMBL/GenBank/DDBJ databases">
        <title>Draft genome of the ectomycorrhizal ascomycete Sphaerosporella brunnea.</title>
        <authorList>
            <consortium name="DOE Joint Genome Institute"/>
            <person name="Benucci G.M."/>
            <person name="Marozzi G."/>
            <person name="Antonielli L."/>
            <person name="Sanchez S."/>
            <person name="Marco P."/>
            <person name="Wang X."/>
            <person name="Falini L.B."/>
            <person name="Barry K."/>
            <person name="Haridas S."/>
            <person name="Lipzen A."/>
            <person name="Labutti K."/>
            <person name="Grigoriev I.V."/>
            <person name="Murat C."/>
            <person name="Martin F."/>
            <person name="Albertini E."/>
            <person name="Donnini D."/>
            <person name="Bonito G."/>
        </authorList>
    </citation>
    <scope>NUCLEOTIDE SEQUENCE [LARGE SCALE GENOMIC DNA]</scope>
    <source>
        <strain evidence="2 3">Sb_GMNB300</strain>
    </source>
</reference>
<keyword evidence="3" id="KW-1185">Reference proteome</keyword>
<dbReference type="InParanoid" id="A0A5J5EWV5"/>
<sequence>MMRRSLAIRLSLLLIIPIIYYLHQREELRLPEFSSIALTSSAGLFQKGVLQTPLQNNLVAQREGVSRGPWIIDPPLPAQLPTKPFTVTFKCLWHAEDLCPKRYIVLLRGPTIYAPPLEAIKQDPLDKSLVSVELEVQEPGSYVLYAWPDFEACPKHWRDNMKYPFNRGQVLGTPTQIDVIGNPSIVDSMDPCKIDGPEAQGPSHGRWISMGALHGQYRASQWARSFPADQDYIYQPYSCKRAYHTAKLLNESTQVTNMLFLGDSVLRGAFCSQIWPQLSPSGKADGSCTFINDAALYHTAPKDMQFQTADGRKIGLSFRFMDDHPNERIAGLKGSVLEPSHIITNLGLWLAPFTTDQYRNIVTEFLTRLYEMYPTATVIWRTTTDVAPMIQCFSDKGMTRETTHSQREVSFQIVEQMKAKGMRLYVVDAYAITAPRPDSGNDGRHWVIESPEEYNWLPAARPSANQAERAILSAVWDIIGQDDRKRAHQFGGTKSVVQPI</sequence>
<feature type="signal peptide" evidence="1">
    <location>
        <begin position="1"/>
        <end position="21"/>
    </location>
</feature>
<proteinExistence type="predicted"/>
<name>A0A5J5EWV5_9PEZI</name>
<evidence type="ECO:0008006" key="4">
    <source>
        <dbReference type="Google" id="ProtNLM"/>
    </source>
</evidence>
<comment type="caution">
    <text evidence="2">The sequence shown here is derived from an EMBL/GenBank/DDBJ whole genome shotgun (WGS) entry which is preliminary data.</text>
</comment>
<evidence type="ECO:0000256" key="1">
    <source>
        <dbReference type="SAM" id="SignalP"/>
    </source>
</evidence>
<evidence type="ECO:0000313" key="2">
    <source>
        <dbReference type="EMBL" id="KAA8906090.1"/>
    </source>
</evidence>
<protein>
    <recommendedName>
        <fullName evidence="4">SGNH hydrolase-type esterase domain-containing protein</fullName>
    </recommendedName>
</protein>
<dbReference type="EMBL" id="VXIS01000092">
    <property type="protein sequence ID" value="KAA8906090.1"/>
    <property type="molecule type" value="Genomic_DNA"/>
</dbReference>
<dbReference type="Gene3D" id="3.40.50.1110">
    <property type="entry name" value="SGNH hydrolase"/>
    <property type="match status" value="1"/>
</dbReference>
<evidence type="ECO:0000313" key="3">
    <source>
        <dbReference type="Proteomes" id="UP000326924"/>
    </source>
</evidence>
<dbReference type="InterPro" id="IPR036514">
    <property type="entry name" value="SGNH_hydro_sf"/>
</dbReference>
<feature type="chain" id="PRO_5023929424" description="SGNH hydrolase-type esterase domain-containing protein" evidence="1">
    <location>
        <begin position="22"/>
        <end position="500"/>
    </location>
</feature>
<keyword evidence="1" id="KW-0732">Signal</keyword>
<accession>A0A5J5EWV5</accession>
<gene>
    <name evidence="2" type="ORF">FN846DRAFT_721991</name>
</gene>
<dbReference type="SUPFAM" id="SSF52266">
    <property type="entry name" value="SGNH hydrolase"/>
    <property type="match status" value="1"/>
</dbReference>